<dbReference type="GO" id="GO:0019354">
    <property type="term" value="P:siroheme biosynthetic process"/>
    <property type="evidence" value="ECO:0007669"/>
    <property type="project" value="UniProtKB-UniPathway"/>
</dbReference>
<dbReference type="PANTHER" id="PTHR35330:SF1">
    <property type="entry name" value="SIROHEME BIOSYNTHESIS PROTEIN MET8"/>
    <property type="match status" value="1"/>
</dbReference>
<keyword evidence="3" id="KW-0560">Oxidoreductase</keyword>
<evidence type="ECO:0000256" key="1">
    <source>
        <dbReference type="ARBA" id="ARBA00005010"/>
    </source>
</evidence>
<dbReference type="AlphaFoldDB" id="A0A2T3P382"/>
<dbReference type="InterPro" id="IPR028161">
    <property type="entry name" value="Met8-like"/>
</dbReference>
<dbReference type="InterPro" id="IPR028281">
    <property type="entry name" value="Sirohaem_synthase_central"/>
</dbReference>
<dbReference type="InterPro" id="IPR006367">
    <property type="entry name" value="Sirohaem_synthase_N"/>
</dbReference>
<comment type="caution">
    <text evidence="9">The sequence shown here is derived from an EMBL/GenBank/DDBJ whole genome shotgun (WGS) entry which is preliminary data.</text>
</comment>
<sequence>MYFYQRGLMQYFPIFVDLVNKPVLVIGGGEVASRKVAMLCEAQADVLVVSPTLSDELAVKLASGEIRYQQAEYQASDILGMWQVWATTNNSELNQRIHQDATAANVLCNVVDSPEHCDFITPSIIDRGLLQVAISSGGAAPVLVRFLRELLETQLAANLPLIAQFSQQSRPYIKQCFDTVDERRYFWERFFRHPLVVNAQSLVQLQTVFEELLNTDHNPIVPPVVVFYPQDPELLTLKALRLMQQAERVIATKHCPKVISDLCRRDANRSPIENTDEWLAVIEQHPTDRIVILATNDEPCNLSVLPANTQILRCNGESFTL</sequence>
<dbReference type="UniPathway" id="UPA00262">
    <property type="reaction ID" value="UER00222"/>
</dbReference>
<accession>A0A2T3P382</accession>
<dbReference type="STRING" id="680026.AB733_14015"/>
<comment type="catalytic activity">
    <reaction evidence="6">
        <text>precorrin-2 + NAD(+) = sirohydrochlorin + NADH + 2 H(+)</text>
        <dbReference type="Rhea" id="RHEA:15613"/>
        <dbReference type="ChEBI" id="CHEBI:15378"/>
        <dbReference type="ChEBI" id="CHEBI:57540"/>
        <dbReference type="ChEBI" id="CHEBI:57945"/>
        <dbReference type="ChEBI" id="CHEBI:58351"/>
        <dbReference type="ChEBI" id="CHEBI:58827"/>
        <dbReference type="EC" id="1.3.1.76"/>
    </reaction>
</comment>
<dbReference type="GO" id="GO:0043115">
    <property type="term" value="F:precorrin-2 dehydrogenase activity"/>
    <property type="evidence" value="ECO:0007669"/>
    <property type="project" value="UniProtKB-EC"/>
</dbReference>
<gene>
    <name evidence="9" type="ORF">C9I94_17410</name>
</gene>
<dbReference type="EC" id="1.3.1.76" evidence="2"/>
<dbReference type="InterPro" id="IPR035996">
    <property type="entry name" value="4pyrrol_Methylase_sf"/>
</dbReference>
<dbReference type="SUPFAM" id="SSF75615">
    <property type="entry name" value="Siroheme synthase middle domains-like"/>
    <property type="match status" value="1"/>
</dbReference>
<dbReference type="Gene3D" id="1.10.8.210">
    <property type="entry name" value="Sirohaem synthase, dimerisation domain"/>
    <property type="match status" value="1"/>
</dbReference>
<dbReference type="Pfam" id="PF13241">
    <property type="entry name" value="NAD_binding_7"/>
    <property type="match status" value="1"/>
</dbReference>
<dbReference type="GO" id="GO:0008168">
    <property type="term" value="F:methyltransferase activity"/>
    <property type="evidence" value="ECO:0007669"/>
    <property type="project" value="InterPro"/>
</dbReference>
<dbReference type="SUPFAM" id="SSF53790">
    <property type="entry name" value="Tetrapyrrole methylase"/>
    <property type="match status" value="1"/>
</dbReference>
<evidence type="ECO:0000256" key="6">
    <source>
        <dbReference type="ARBA" id="ARBA00047561"/>
    </source>
</evidence>
<dbReference type="InterPro" id="IPR019478">
    <property type="entry name" value="Sirohaem_synthase_dimer_dom"/>
</dbReference>
<protein>
    <recommendedName>
        <fullName evidence="2">precorrin-2 dehydrogenase</fullName>
        <ecNumber evidence="2">1.3.1.76</ecNumber>
    </recommendedName>
</protein>
<evidence type="ECO:0000256" key="2">
    <source>
        <dbReference type="ARBA" id="ARBA00012400"/>
    </source>
</evidence>
<dbReference type="InterPro" id="IPR037115">
    <property type="entry name" value="Sirohaem_synt_dimer_dom_sf"/>
</dbReference>
<evidence type="ECO:0000313" key="10">
    <source>
        <dbReference type="Proteomes" id="UP000240481"/>
    </source>
</evidence>
<dbReference type="InterPro" id="IPR036291">
    <property type="entry name" value="NAD(P)-bd_dom_sf"/>
</dbReference>
<evidence type="ECO:0000259" key="8">
    <source>
        <dbReference type="Pfam" id="PF14824"/>
    </source>
</evidence>
<feature type="domain" description="Sirohaem synthase dimerisation" evidence="7">
    <location>
        <begin position="162"/>
        <end position="211"/>
    </location>
</feature>
<dbReference type="InterPro" id="IPR014777">
    <property type="entry name" value="4pyrrole_Mease_sub1"/>
</dbReference>
<dbReference type="NCBIfam" id="TIGR01470">
    <property type="entry name" value="cysG_Nterm"/>
    <property type="match status" value="1"/>
</dbReference>
<dbReference type="GO" id="GO:0004325">
    <property type="term" value="F:ferrochelatase activity"/>
    <property type="evidence" value="ECO:0007669"/>
    <property type="project" value="InterPro"/>
</dbReference>
<dbReference type="Pfam" id="PF10414">
    <property type="entry name" value="CysG_dimeriser"/>
    <property type="match status" value="1"/>
</dbReference>
<name>A0A2T3P382_9GAMM</name>
<evidence type="ECO:0000313" key="9">
    <source>
        <dbReference type="EMBL" id="PSW22961.1"/>
    </source>
</evidence>
<evidence type="ECO:0000256" key="4">
    <source>
        <dbReference type="ARBA" id="ARBA00023027"/>
    </source>
</evidence>
<keyword evidence="5" id="KW-0627">Porphyrin biosynthesis</keyword>
<reference evidence="9 10" key="1">
    <citation type="submission" date="2018-01" db="EMBL/GenBank/DDBJ databases">
        <title>Whole genome sequencing of Histamine producing bacteria.</title>
        <authorList>
            <person name="Butler K."/>
        </authorList>
    </citation>
    <scope>NUCLEOTIDE SEQUENCE [LARGE SCALE GENOMIC DNA]</scope>
    <source>
        <strain evidence="9 10">DSM 24669</strain>
    </source>
</reference>
<proteinExistence type="predicted"/>
<dbReference type="Proteomes" id="UP000240481">
    <property type="component" value="Unassembled WGS sequence"/>
</dbReference>
<feature type="domain" description="Siroheme synthase central" evidence="8">
    <location>
        <begin position="127"/>
        <end position="153"/>
    </location>
</feature>
<evidence type="ECO:0000259" key="7">
    <source>
        <dbReference type="Pfam" id="PF10414"/>
    </source>
</evidence>
<dbReference type="SUPFAM" id="SSF51735">
    <property type="entry name" value="NAD(P)-binding Rossmann-fold domains"/>
    <property type="match status" value="1"/>
</dbReference>
<dbReference type="EMBL" id="PYLZ01000010">
    <property type="protein sequence ID" value="PSW22961.1"/>
    <property type="molecule type" value="Genomic_DNA"/>
</dbReference>
<evidence type="ECO:0000256" key="5">
    <source>
        <dbReference type="ARBA" id="ARBA00023244"/>
    </source>
</evidence>
<dbReference type="OrthoDB" id="9815856at2"/>
<comment type="pathway">
    <text evidence="1">Porphyrin-containing compound metabolism; siroheme biosynthesis; sirohydrochlorin from precorrin-2: step 1/1.</text>
</comment>
<dbReference type="Gene3D" id="3.30.160.110">
    <property type="entry name" value="Siroheme synthase, domain 2"/>
    <property type="match status" value="1"/>
</dbReference>
<keyword evidence="4" id="KW-0520">NAD</keyword>
<dbReference type="Gene3D" id="3.40.50.720">
    <property type="entry name" value="NAD(P)-binding Rossmann-like Domain"/>
    <property type="match status" value="1"/>
</dbReference>
<keyword evidence="10" id="KW-1185">Reference proteome</keyword>
<dbReference type="Gene3D" id="3.40.1010.10">
    <property type="entry name" value="Cobalt-precorrin-4 Transmethylase, Domain 1"/>
    <property type="match status" value="1"/>
</dbReference>
<organism evidence="9 10">
    <name type="scientific">Photobacterium swingsii</name>
    <dbReference type="NCBI Taxonomy" id="680026"/>
    <lineage>
        <taxon>Bacteria</taxon>
        <taxon>Pseudomonadati</taxon>
        <taxon>Pseudomonadota</taxon>
        <taxon>Gammaproteobacteria</taxon>
        <taxon>Vibrionales</taxon>
        <taxon>Vibrionaceae</taxon>
        <taxon>Photobacterium</taxon>
    </lineage>
</organism>
<dbReference type="PANTHER" id="PTHR35330">
    <property type="entry name" value="SIROHEME BIOSYNTHESIS PROTEIN MET8"/>
    <property type="match status" value="1"/>
</dbReference>
<dbReference type="Pfam" id="PF14824">
    <property type="entry name" value="Sirohm_synth_M"/>
    <property type="match status" value="1"/>
</dbReference>
<evidence type="ECO:0000256" key="3">
    <source>
        <dbReference type="ARBA" id="ARBA00023002"/>
    </source>
</evidence>